<evidence type="ECO:0000313" key="2">
    <source>
        <dbReference type="EMBL" id="KAB8213188.1"/>
    </source>
</evidence>
<sequence length="70" mass="8021">MRRLLTQASLLQTIRELRSARPVTEKVKRENRKRPRERSKEVTPTEAPRRTGEGNGAGKAEGGDHREDQQ</sequence>
<dbReference type="AlphaFoldDB" id="A0A5N6E747"/>
<accession>A0A5N6E747</accession>
<organism evidence="2 3">
    <name type="scientific">Aspergillus novoparasiticus</name>
    <dbReference type="NCBI Taxonomy" id="986946"/>
    <lineage>
        <taxon>Eukaryota</taxon>
        <taxon>Fungi</taxon>
        <taxon>Dikarya</taxon>
        <taxon>Ascomycota</taxon>
        <taxon>Pezizomycotina</taxon>
        <taxon>Eurotiomycetes</taxon>
        <taxon>Eurotiomycetidae</taxon>
        <taxon>Eurotiales</taxon>
        <taxon>Aspergillaceae</taxon>
        <taxon>Aspergillus</taxon>
        <taxon>Aspergillus subgen. Circumdati</taxon>
    </lineage>
</organism>
<protein>
    <submittedName>
        <fullName evidence="2">Uncharacterized protein</fullName>
    </submittedName>
</protein>
<dbReference type="EMBL" id="ML733671">
    <property type="protein sequence ID" value="KAB8213188.1"/>
    <property type="molecule type" value="Genomic_DNA"/>
</dbReference>
<feature type="region of interest" description="Disordered" evidence="1">
    <location>
        <begin position="19"/>
        <end position="70"/>
    </location>
</feature>
<dbReference type="Proteomes" id="UP000326799">
    <property type="component" value="Unassembled WGS sequence"/>
</dbReference>
<proteinExistence type="predicted"/>
<evidence type="ECO:0000313" key="3">
    <source>
        <dbReference type="Proteomes" id="UP000326799"/>
    </source>
</evidence>
<name>A0A5N6E747_9EURO</name>
<gene>
    <name evidence="2" type="ORF">BDV33DRAFT_185263</name>
</gene>
<evidence type="ECO:0000256" key="1">
    <source>
        <dbReference type="SAM" id="MobiDB-lite"/>
    </source>
</evidence>
<feature type="compositionally biased region" description="Basic and acidic residues" evidence="1">
    <location>
        <begin position="38"/>
        <end position="52"/>
    </location>
</feature>
<reference evidence="2 3" key="1">
    <citation type="submission" date="2019-04" db="EMBL/GenBank/DDBJ databases">
        <title>Fungal friends and foes A comparative genomics study of 23 Aspergillus species from section Flavi.</title>
        <authorList>
            <consortium name="DOE Joint Genome Institute"/>
            <person name="Kjaerbolling I."/>
            <person name="Vesth T.C."/>
            <person name="Frisvad J.C."/>
            <person name="Nybo J.L."/>
            <person name="Theobald S."/>
            <person name="Kildgaard S."/>
            <person name="Petersen T.I."/>
            <person name="Kuo A."/>
            <person name="Sato A."/>
            <person name="Lyhne E.K."/>
            <person name="Kogle M.E."/>
            <person name="Wiebenga A."/>
            <person name="Kun R.S."/>
            <person name="Lubbers R.J."/>
            <person name="Makela M.R."/>
            <person name="Barry K."/>
            <person name="Chovatia M."/>
            <person name="Clum A."/>
            <person name="Daum C."/>
            <person name="Haridas S."/>
            <person name="He G."/>
            <person name="LaButti K."/>
            <person name="Lipzen A."/>
            <person name="Mondo S."/>
            <person name="Pangilinan J."/>
            <person name="Riley R."/>
            <person name="Salamov A."/>
            <person name="Simmons B.A."/>
            <person name="Magnuson J.K."/>
            <person name="Henrissat B."/>
            <person name="Mortensen U.H."/>
            <person name="Larsen T.O."/>
            <person name="De vries R.P."/>
            <person name="Grigoriev I.V."/>
            <person name="Machida M."/>
            <person name="Baker S.E."/>
            <person name="Andersen M.R."/>
        </authorList>
    </citation>
    <scope>NUCLEOTIDE SEQUENCE [LARGE SCALE GENOMIC DNA]</scope>
    <source>
        <strain evidence="2 3">CBS 126849</strain>
    </source>
</reference>
<feature type="compositionally biased region" description="Basic and acidic residues" evidence="1">
    <location>
        <begin position="19"/>
        <end position="28"/>
    </location>
</feature>
<keyword evidence="3" id="KW-1185">Reference proteome</keyword>
<feature type="compositionally biased region" description="Basic and acidic residues" evidence="1">
    <location>
        <begin position="61"/>
        <end position="70"/>
    </location>
</feature>